<sequence length="182" mass="20967">MRVMSLKPILFKSLKSTCPEEPRPYYYSPRYPVEEEPLPYYHSPRYPVEQKPMPYYLLEAEPRSYYYSPRYPVEKEPMPCYHPPRYPCKVKVGERKGTCAREGLGSGFGSKVFVQTSSVNLYATSRELGSGVEYARRLFDDAKKKHCLKEQHHHLVCKTRSRGGSSSYLSLGLQNKVAGLIS</sequence>
<evidence type="ECO:0000313" key="2">
    <source>
        <dbReference type="Proteomes" id="UP000327157"/>
    </source>
</evidence>
<evidence type="ECO:0000313" key="1">
    <source>
        <dbReference type="EMBL" id="KAB2614682.1"/>
    </source>
</evidence>
<reference evidence="1 2" key="3">
    <citation type="submission" date="2019-11" db="EMBL/GenBank/DDBJ databases">
        <title>A de novo genome assembly of a pear dwarfing rootstock.</title>
        <authorList>
            <person name="Wang F."/>
            <person name="Wang J."/>
            <person name="Li S."/>
            <person name="Zhang Y."/>
            <person name="Fang M."/>
            <person name="Ma L."/>
            <person name="Zhao Y."/>
            <person name="Jiang S."/>
        </authorList>
    </citation>
    <scope>NUCLEOTIDE SEQUENCE [LARGE SCALE GENOMIC DNA]</scope>
    <source>
        <strain evidence="1">S2</strain>
        <tissue evidence="1">Leaf</tissue>
    </source>
</reference>
<reference evidence="2" key="2">
    <citation type="submission" date="2019-10" db="EMBL/GenBank/DDBJ databases">
        <title>A de novo genome assembly of a pear dwarfing rootstock.</title>
        <authorList>
            <person name="Wang F."/>
            <person name="Wang J."/>
            <person name="Li S."/>
            <person name="Zhang Y."/>
            <person name="Fang M."/>
            <person name="Ma L."/>
            <person name="Zhao Y."/>
            <person name="Jiang S."/>
        </authorList>
    </citation>
    <scope>NUCLEOTIDE SEQUENCE [LARGE SCALE GENOMIC DNA]</scope>
</reference>
<keyword evidence="2" id="KW-1185">Reference proteome</keyword>
<protein>
    <submittedName>
        <fullName evidence="1">Uncharacterized protein</fullName>
    </submittedName>
</protein>
<reference evidence="1 2" key="1">
    <citation type="submission" date="2019-09" db="EMBL/GenBank/DDBJ databases">
        <authorList>
            <person name="Ou C."/>
        </authorList>
    </citation>
    <scope>NUCLEOTIDE SEQUENCE [LARGE SCALE GENOMIC DNA]</scope>
    <source>
        <strain evidence="1">S2</strain>
        <tissue evidence="1">Leaf</tissue>
    </source>
</reference>
<dbReference type="EMBL" id="SMOL01000402">
    <property type="protein sequence ID" value="KAB2614682.1"/>
    <property type="molecule type" value="Genomic_DNA"/>
</dbReference>
<dbReference type="AlphaFoldDB" id="A0A5N5GM49"/>
<name>A0A5N5GM49_9ROSA</name>
<accession>A0A5N5GM49</accession>
<organism evidence="1 2">
    <name type="scientific">Pyrus ussuriensis x Pyrus communis</name>
    <dbReference type="NCBI Taxonomy" id="2448454"/>
    <lineage>
        <taxon>Eukaryota</taxon>
        <taxon>Viridiplantae</taxon>
        <taxon>Streptophyta</taxon>
        <taxon>Embryophyta</taxon>
        <taxon>Tracheophyta</taxon>
        <taxon>Spermatophyta</taxon>
        <taxon>Magnoliopsida</taxon>
        <taxon>eudicotyledons</taxon>
        <taxon>Gunneridae</taxon>
        <taxon>Pentapetalae</taxon>
        <taxon>rosids</taxon>
        <taxon>fabids</taxon>
        <taxon>Rosales</taxon>
        <taxon>Rosaceae</taxon>
        <taxon>Amygdaloideae</taxon>
        <taxon>Maleae</taxon>
        <taxon>Pyrus</taxon>
    </lineage>
</organism>
<gene>
    <name evidence="1" type="ORF">D8674_021270</name>
</gene>
<proteinExistence type="predicted"/>
<comment type="caution">
    <text evidence="1">The sequence shown here is derived from an EMBL/GenBank/DDBJ whole genome shotgun (WGS) entry which is preliminary data.</text>
</comment>
<dbReference type="Proteomes" id="UP000327157">
    <property type="component" value="Chromosome 3"/>
</dbReference>